<protein>
    <submittedName>
        <fullName evidence="2">T9SS type A sorting domain-containing protein</fullName>
    </submittedName>
</protein>
<keyword evidence="3" id="KW-1185">Reference proteome</keyword>
<sequence>MDVSFLPPGIYMINVSVENASKTQKLVIQ</sequence>
<evidence type="ECO:0000313" key="3">
    <source>
        <dbReference type="Proteomes" id="UP000663935"/>
    </source>
</evidence>
<dbReference type="Proteomes" id="UP000663935">
    <property type="component" value="Chromosome"/>
</dbReference>
<keyword evidence="1" id="KW-0732">Signal</keyword>
<name>A0ABX7T2Y1_9FLAO</name>
<evidence type="ECO:0000313" key="2">
    <source>
        <dbReference type="EMBL" id="QTD39299.1"/>
    </source>
</evidence>
<evidence type="ECO:0000256" key="1">
    <source>
        <dbReference type="ARBA" id="ARBA00022729"/>
    </source>
</evidence>
<dbReference type="InterPro" id="IPR026444">
    <property type="entry name" value="Secre_tail"/>
</dbReference>
<accession>A0ABX7T2Y1</accession>
<gene>
    <name evidence="2" type="ORF">JL193_06050</name>
</gene>
<proteinExistence type="predicted"/>
<dbReference type="EMBL" id="CP071795">
    <property type="protein sequence ID" value="QTD39299.1"/>
    <property type="molecule type" value="Genomic_DNA"/>
</dbReference>
<dbReference type="NCBIfam" id="TIGR04183">
    <property type="entry name" value="Por_Secre_tail"/>
    <property type="match status" value="1"/>
</dbReference>
<organism evidence="2 3">
    <name type="scientific">Polaribacter batillariae</name>
    <dbReference type="NCBI Taxonomy" id="2808900"/>
    <lineage>
        <taxon>Bacteria</taxon>
        <taxon>Pseudomonadati</taxon>
        <taxon>Bacteroidota</taxon>
        <taxon>Flavobacteriia</taxon>
        <taxon>Flavobacteriales</taxon>
        <taxon>Flavobacteriaceae</taxon>
    </lineage>
</organism>
<reference evidence="2 3" key="1">
    <citation type="submission" date="2021-03" db="EMBL/GenBank/DDBJ databases">
        <title>Complete genome of Polaribacter_sp.G4M1.</title>
        <authorList>
            <person name="Jeong S.W."/>
            <person name="Bae J.W."/>
        </authorList>
    </citation>
    <scope>NUCLEOTIDE SEQUENCE [LARGE SCALE GENOMIC DNA]</scope>
    <source>
        <strain evidence="2 3">G4M1</strain>
    </source>
</reference>